<comment type="caution">
    <text evidence="1">The sequence shown here is derived from an EMBL/GenBank/DDBJ whole genome shotgun (WGS) entry which is preliminary data.</text>
</comment>
<dbReference type="OrthoDB" id="9794948at2"/>
<dbReference type="InterPro" id="IPR007396">
    <property type="entry name" value="TR_PAI2-type"/>
</dbReference>
<dbReference type="Pfam" id="PF04299">
    <property type="entry name" value="FMN_bind_2"/>
    <property type="match status" value="1"/>
</dbReference>
<proteinExistence type="predicted"/>
<reference evidence="1 2" key="1">
    <citation type="submission" date="2018-06" db="EMBL/GenBank/DDBJ databases">
        <title>Paenibacillus imtechensis sp. nov.</title>
        <authorList>
            <person name="Pinnaka A.K."/>
            <person name="Singh H."/>
            <person name="Kaur M."/>
        </authorList>
    </citation>
    <scope>NUCLEOTIDE SEQUENCE [LARGE SCALE GENOMIC DNA]</scope>
    <source>
        <strain evidence="1 2">SMB1</strain>
    </source>
</reference>
<dbReference type="SUPFAM" id="SSF50475">
    <property type="entry name" value="FMN-binding split barrel"/>
    <property type="match status" value="1"/>
</dbReference>
<dbReference type="AlphaFoldDB" id="A0A2W1LF63"/>
<dbReference type="InterPro" id="IPR012349">
    <property type="entry name" value="Split_barrel_FMN-bd"/>
</dbReference>
<dbReference type="PANTHER" id="PTHR35802">
    <property type="entry name" value="PROTEASE SYNTHASE AND SPORULATION PROTEIN PAI 2"/>
    <property type="match status" value="1"/>
</dbReference>
<dbReference type="RefSeq" id="WP_111145691.1">
    <property type="nucleotide sequence ID" value="NZ_QKRB01000036.1"/>
</dbReference>
<evidence type="ECO:0000313" key="1">
    <source>
        <dbReference type="EMBL" id="PZD96680.1"/>
    </source>
</evidence>
<name>A0A2W1LF63_9BACL</name>
<protein>
    <submittedName>
        <fullName evidence="1">FMN-binding negative transcriptional regulator</fullName>
    </submittedName>
</protein>
<evidence type="ECO:0000313" key="2">
    <source>
        <dbReference type="Proteomes" id="UP000249522"/>
    </source>
</evidence>
<accession>A0A2W1LF63</accession>
<gene>
    <name evidence="1" type="ORF">DNH61_05620</name>
</gene>
<organism evidence="1 2">
    <name type="scientific">Paenibacillus sambharensis</name>
    <dbReference type="NCBI Taxonomy" id="1803190"/>
    <lineage>
        <taxon>Bacteria</taxon>
        <taxon>Bacillati</taxon>
        <taxon>Bacillota</taxon>
        <taxon>Bacilli</taxon>
        <taxon>Bacillales</taxon>
        <taxon>Paenibacillaceae</taxon>
        <taxon>Paenibacillus</taxon>
    </lineage>
</organism>
<sequence>MYIPSHFTITELSSIHKVMRENSFATLFSQHDGAPYATHLPLLLDAQQTYLYGHFARPNPQWRDIRNQTVLAVFHGPHCYISPSWYETNQAVPTWNYVTIHVYGEVELIDDEQELMAALNDMVLKYEASDSSYKLQDVNPELLSGLNKGIQAFKMKITNIEGKAKLSQNHSIQRRELVIHELEKSNNEDERKIASLMKHSLKPLGELNNPQG</sequence>
<dbReference type="EMBL" id="QKRB01000036">
    <property type="protein sequence ID" value="PZD96680.1"/>
    <property type="molecule type" value="Genomic_DNA"/>
</dbReference>
<dbReference type="Gene3D" id="2.30.110.10">
    <property type="entry name" value="Electron Transport, Fmn-binding Protein, Chain A"/>
    <property type="match status" value="1"/>
</dbReference>
<dbReference type="Proteomes" id="UP000249522">
    <property type="component" value="Unassembled WGS sequence"/>
</dbReference>
<dbReference type="PANTHER" id="PTHR35802:SF1">
    <property type="entry name" value="PROTEASE SYNTHASE AND SPORULATION PROTEIN PAI 2"/>
    <property type="match status" value="1"/>
</dbReference>
<keyword evidence="2" id="KW-1185">Reference proteome</keyword>
<dbReference type="PIRSF" id="PIRSF010372">
    <property type="entry name" value="PaiB"/>
    <property type="match status" value="1"/>
</dbReference>